<keyword evidence="3 5" id="KW-0949">S-adenosyl-L-methionine</keyword>
<protein>
    <recommendedName>
        <fullName evidence="7">Cytosine-specific methyltransferase</fullName>
        <ecNumber evidence="7">2.1.1.37</ecNumber>
    </recommendedName>
</protein>
<dbReference type="GeneID" id="301681545"/>
<evidence type="ECO:0000313" key="9">
    <source>
        <dbReference type="Proteomes" id="UP000326169"/>
    </source>
</evidence>
<dbReference type="InterPro" id="IPR031303">
    <property type="entry name" value="C5_meth_CS"/>
</dbReference>
<evidence type="ECO:0000313" key="8">
    <source>
        <dbReference type="EMBL" id="GCE92557.1"/>
    </source>
</evidence>
<dbReference type="PANTHER" id="PTHR10629">
    <property type="entry name" value="CYTOSINE-SPECIFIC METHYLTRANSFERASE"/>
    <property type="match status" value="1"/>
</dbReference>
<dbReference type="InterPro" id="IPR001525">
    <property type="entry name" value="C5_MeTfrase"/>
</dbReference>
<gene>
    <name evidence="8" type="ORF">NIES46_05970</name>
</gene>
<evidence type="ECO:0000256" key="4">
    <source>
        <dbReference type="ARBA" id="ARBA00022747"/>
    </source>
</evidence>
<dbReference type="Gene3D" id="3.90.120.10">
    <property type="entry name" value="DNA Methylase, subunit A, domain 2"/>
    <property type="match status" value="1"/>
</dbReference>
<organism evidence="8 9">
    <name type="scientific">Limnospira platensis NIES-46</name>
    <dbReference type="NCBI Taxonomy" id="1236695"/>
    <lineage>
        <taxon>Bacteria</taxon>
        <taxon>Bacillati</taxon>
        <taxon>Cyanobacteriota</taxon>
        <taxon>Cyanophyceae</taxon>
        <taxon>Oscillatoriophycideae</taxon>
        <taxon>Oscillatoriales</taxon>
        <taxon>Sirenicapillariaceae</taxon>
        <taxon>Limnospira</taxon>
    </lineage>
</organism>
<evidence type="ECO:0000256" key="1">
    <source>
        <dbReference type="ARBA" id="ARBA00022603"/>
    </source>
</evidence>
<reference evidence="8 9" key="1">
    <citation type="journal article" date="2019" name="J Genomics">
        <title>The Draft Genome of a Hydrogen-producing Cyanobacterium, Arthrospira platensis NIES-46.</title>
        <authorList>
            <person name="Suzuki S."/>
            <person name="Yamaguchi H."/>
            <person name="Kawachi M."/>
        </authorList>
    </citation>
    <scope>NUCLEOTIDE SEQUENCE [LARGE SCALE GENOMIC DNA]</scope>
    <source>
        <strain evidence="8 9">NIES-46</strain>
    </source>
</reference>
<dbReference type="EC" id="2.1.1.37" evidence="7"/>
<comment type="similarity">
    <text evidence="5 6">Belongs to the class I-like SAM-binding methyltransferase superfamily. C5-methyltransferase family.</text>
</comment>
<dbReference type="PROSITE" id="PS00095">
    <property type="entry name" value="C5_MTASE_2"/>
    <property type="match status" value="1"/>
</dbReference>
<feature type="active site" evidence="5">
    <location>
        <position position="85"/>
    </location>
</feature>
<dbReference type="EMBL" id="BIMW01000026">
    <property type="protein sequence ID" value="GCE92557.1"/>
    <property type="molecule type" value="Genomic_DNA"/>
</dbReference>
<proteinExistence type="inferred from homology"/>
<sequence>MNDRPFLSIDLFAGAGGMTTGFKNQGFKLLFANDCDQAALATLSHNHPEAMTSSESIESLNPFELRQTLNLRKGDLDILLGGPPCQGFSTYGKRDPLDQRNRLYRYFLKFLEEFRPKAFVMENVVGILSLEGGYVVEDIVNKAEKLNYGVSVITLDAVDFGVPQFRKRVFILGGSNHQKIQPPSATHEISKNTSKPDSSSYQLCLFPESLDPPYQPAIKVSEAIGDLPEEVLPPRLTHESIPYPPVSGLSRYQQELRSKTGEILHHSAKRMMGIRRLRLALMRPGDYGTEISSRLKEGGFSRELIDQLLKGGNGLRDIHECRRQDREKEEKLREILQQGHVDIQEVLQSLDSGGFANKYRRLDWNAPSHTLVAHMARDCSDFIHPEFDRFISVRESARLQSFPDRYYFHGSQFQQFKQIGNAVPPKLAEAIASEIGHFLGQTLGQRSYARN</sequence>
<dbReference type="InterPro" id="IPR050390">
    <property type="entry name" value="C5-Methyltransferase"/>
</dbReference>
<dbReference type="PANTHER" id="PTHR10629:SF52">
    <property type="entry name" value="DNA (CYTOSINE-5)-METHYLTRANSFERASE 1"/>
    <property type="match status" value="1"/>
</dbReference>
<dbReference type="GO" id="GO:0008168">
    <property type="term" value="F:methyltransferase activity"/>
    <property type="evidence" value="ECO:0007669"/>
    <property type="project" value="UniProtKB-KW"/>
</dbReference>
<evidence type="ECO:0000256" key="2">
    <source>
        <dbReference type="ARBA" id="ARBA00022679"/>
    </source>
</evidence>
<comment type="caution">
    <text evidence="8">The sequence shown here is derived from an EMBL/GenBank/DDBJ whole genome shotgun (WGS) entry which is preliminary data.</text>
</comment>
<evidence type="ECO:0000256" key="6">
    <source>
        <dbReference type="RuleBase" id="RU000416"/>
    </source>
</evidence>
<dbReference type="PROSITE" id="PS51679">
    <property type="entry name" value="SAM_MT_C5"/>
    <property type="match status" value="1"/>
</dbReference>
<comment type="catalytic activity">
    <reaction evidence="7">
        <text>a 2'-deoxycytidine in DNA + S-adenosyl-L-methionine = a 5-methyl-2'-deoxycytidine in DNA + S-adenosyl-L-homocysteine + H(+)</text>
        <dbReference type="Rhea" id="RHEA:13681"/>
        <dbReference type="Rhea" id="RHEA-COMP:11369"/>
        <dbReference type="Rhea" id="RHEA-COMP:11370"/>
        <dbReference type="ChEBI" id="CHEBI:15378"/>
        <dbReference type="ChEBI" id="CHEBI:57856"/>
        <dbReference type="ChEBI" id="CHEBI:59789"/>
        <dbReference type="ChEBI" id="CHEBI:85452"/>
        <dbReference type="ChEBI" id="CHEBI:85454"/>
        <dbReference type="EC" id="2.1.1.37"/>
    </reaction>
</comment>
<keyword evidence="2 5" id="KW-0808">Transferase</keyword>
<dbReference type="Gene3D" id="3.40.50.150">
    <property type="entry name" value="Vaccinia Virus protein VP39"/>
    <property type="match status" value="1"/>
</dbReference>
<dbReference type="InterPro" id="IPR018117">
    <property type="entry name" value="C5_DNA_meth_AS"/>
</dbReference>
<dbReference type="PRINTS" id="PR00105">
    <property type="entry name" value="C5METTRFRASE"/>
</dbReference>
<dbReference type="RefSeq" id="WP_006616500.1">
    <property type="nucleotide sequence ID" value="NZ_BIMW01000026.1"/>
</dbReference>
<keyword evidence="9" id="KW-1185">Reference proteome</keyword>
<evidence type="ECO:0000256" key="5">
    <source>
        <dbReference type="PROSITE-ProRule" id="PRU01016"/>
    </source>
</evidence>
<dbReference type="InterPro" id="IPR029063">
    <property type="entry name" value="SAM-dependent_MTases_sf"/>
</dbReference>
<dbReference type="PROSITE" id="PS00094">
    <property type="entry name" value="C5_MTASE_1"/>
    <property type="match status" value="1"/>
</dbReference>
<evidence type="ECO:0000256" key="3">
    <source>
        <dbReference type="ARBA" id="ARBA00022691"/>
    </source>
</evidence>
<keyword evidence="1 5" id="KW-0489">Methyltransferase</keyword>
<dbReference type="NCBIfam" id="TIGR00675">
    <property type="entry name" value="dcm"/>
    <property type="match status" value="1"/>
</dbReference>
<evidence type="ECO:0000256" key="7">
    <source>
        <dbReference type="RuleBase" id="RU000417"/>
    </source>
</evidence>
<accession>A0A5M3T170</accession>
<dbReference type="Proteomes" id="UP000326169">
    <property type="component" value="Unassembled WGS sequence"/>
</dbReference>
<name>A0A5M3T170_LIMPL</name>
<dbReference type="SUPFAM" id="SSF53335">
    <property type="entry name" value="S-adenosyl-L-methionine-dependent methyltransferases"/>
    <property type="match status" value="1"/>
</dbReference>
<dbReference type="Pfam" id="PF00145">
    <property type="entry name" value="DNA_methylase"/>
    <property type="match status" value="1"/>
</dbReference>
<dbReference type="GO" id="GO:0032259">
    <property type="term" value="P:methylation"/>
    <property type="evidence" value="ECO:0007669"/>
    <property type="project" value="UniProtKB-KW"/>
</dbReference>
<keyword evidence="4" id="KW-0680">Restriction system</keyword>